<evidence type="ECO:0000259" key="1">
    <source>
        <dbReference type="Pfam" id="PF07238"/>
    </source>
</evidence>
<dbReference type="HOGENOM" id="CLU_1616377_0_0_7"/>
<keyword evidence="3" id="KW-1185">Reference proteome</keyword>
<name>K0NBS9_DESTT</name>
<dbReference type="AlphaFoldDB" id="K0NBS9"/>
<evidence type="ECO:0000313" key="3">
    <source>
        <dbReference type="Proteomes" id="UP000007347"/>
    </source>
</evidence>
<evidence type="ECO:0000313" key="2">
    <source>
        <dbReference type="EMBL" id="CCK81854.1"/>
    </source>
</evidence>
<accession>K0NBS9</accession>
<protein>
    <submittedName>
        <fullName evidence="2">Uncharacterized protein, related to PilZ</fullName>
    </submittedName>
</protein>
<dbReference type="Proteomes" id="UP000007347">
    <property type="component" value="Chromosome"/>
</dbReference>
<dbReference type="InterPro" id="IPR009875">
    <property type="entry name" value="PilZ_domain"/>
</dbReference>
<organism evidence="2 3">
    <name type="scientific">Desulfobacula toluolica (strain DSM 7467 / Tol2)</name>
    <dbReference type="NCBI Taxonomy" id="651182"/>
    <lineage>
        <taxon>Bacteria</taxon>
        <taxon>Pseudomonadati</taxon>
        <taxon>Thermodesulfobacteriota</taxon>
        <taxon>Desulfobacteria</taxon>
        <taxon>Desulfobacterales</taxon>
        <taxon>Desulfobacteraceae</taxon>
        <taxon>Desulfobacula</taxon>
    </lineage>
</organism>
<proteinExistence type="predicted"/>
<dbReference type="GO" id="GO:0035438">
    <property type="term" value="F:cyclic-di-GMP binding"/>
    <property type="evidence" value="ECO:0007669"/>
    <property type="project" value="InterPro"/>
</dbReference>
<gene>
    <name evidence="2" type="ordered locus">TOL2_C36970</name>
</gene>
<reference evidence="2 3" key="1">
    <citation type="journal article" date="2013" name="Environ. Microbiol.">
        <title>Complete genome, catabolic sub-proteomes and key-metabolites of Desulfobacula toluolica Tol2, a marine, aromatic compound-degrading, sulfate-reducing bacterium.</title>
        <authorList>
            <person name="Wohlbrand L."/>
            <person name="Jacob J.H."/>
            <person name="Kube M."/>
            <person name="Mussmann M."/>
            <person name="Jarling R."/>
            <person name="Beck A."/>
            <person name="Amann R."/>
            <person name="Wilkes H."/>
            <person name="Reinhardt R."/>
            <person name="Rabus R."/>
        </authorList>
    </citation>
    <scope>NUCLEOTIDE SEQUENCE [LARGE SCALE GENOMIC DNA]</scope>
    <source>
        <strain evidence="3">DSM 7467 / Tol2</strain>
    </source>
</reference>
<sequence>MERNRRFEVRKNINIPILYAKALDDSYHKAVLYNISMNGMNFVSDKMFLNGEYFFIKIKDSSPGFESLKPYDACTAQVIWCVKTDADFSYKVGVKRIGKAKIVKKEAVEKSHLCCELCANSSTQEIVKTDESLCLCLNCFTFVSKLPCKALKKTLNRFMIGNVI</sequence>
<dbReference type="EMBL" id="FO203503">
    <property type="protein sequence ID" value="CCK81854.1"/>
    <property type="molecule type" value="Genomic_DNA"/>
</dbReference>
<dbReference type="OrthoDB" id="9958500at2"/>
<dbReference type="Pfam" id="PF07238">
    <property type="entry name" value="PilZ"/>
    <property type="match status" value="1"/>
</dbReference>
<feature type="domain" description="PilZ" evidence="1">
    <location>
        <begin position="4"/>
        <end position="95"/>
    </location>
</feature>
<dbReference type="RefSeq" id="WP_014959039.1">
    <property type="nucleotide sequence ID" value="NC_018645.1"/>
</dbReference>
<dbReference type="KEGG" id="dto:TOL2_C36970"/>